<keyword evidence="1" id="KW-0732">Signal</keyword>
<evidence type="ECO:0000313" key="3">
    <source>
        <dbReference type="Proteomes" id="UP000292082"/>
    </source>
</evidence>
<keyword evidence="3" id="KW-1185">Reference proteome</keyword>
<feature type="chain" id="PRO_5020443072" description="Secreted protein" evidence="1">
    <location>
        <begin position="17"/>
        <end position="64"/>
    </location>
</feature>
<accession>A0A4Q9PFH1</accession>
<dbReference type="PROSITE" id="PS51257">
    <property type="entry name" value="PROKAR_LIPOPROTEIN"/>
    <property type="match status" value="1"/>
</dbReference>
<dbReference type="EMBL" id="ML145431">
    <property type="protein sequence ID" value="TBU51036.1"/>
    <property type="molecule type" value="Genomic_DNA"/>
</dbReference>
<feature type="signal peptide" evidence="1">
    <location>
        <begin position="1"/>
        <end position="16"/>
    </location>
</feature>
<evidence type="ECO:0000313" key="2">
    <source>
        <dbReference type="EMBL" id="TBU51036.1"/>
    </source>
</evidence>
<proteinExistence type="predicted"/>
<name>A0A4Q9PFH1_9APHY</name>
<dbReference type="Proteomes" id="UP000292082">
    <property type="component" value="Unassembled WGS sequence"/>
</dbReference>
<protein>
    <recommendedName>
        <fullName evidence="4">Secreted protein</fullName>
    </recommendedName>
</protein>
<reference evidence="2 3" key="1">
    <citation type="submission" date="2019-01" db="EMBL/GenBank/DDBJ databases">
        <title>Draft genome sequences of three monokaryotic isolates of the white-rot basidiomycete fungus Dichomitus squalens.</title>
        <authorList>
            <consortium name="DOE Joint Genome Institute"/>
            <person name="Lopez S.C."/>
            <person name="Andreopoulos B."/>
            <person name="Pangilinan J."/>
            <person name="Lipzen A."/>
            <person name="Riley R."/>
            <person name="Ahrendt S."/>
            <person name="Ng V."/>
            <person name="Barry K."/>
            <person name="Daum C."/>
            <person name="Grigoriev I.V."/>
            <person name="Hilden K.S."/>
            <person name="Makela M.R."/>
            <person name="de Vries R.P."/>
        </authorList>
    </citation>
    <scope>NUCLEOTIDE SEQUENCE [LARGE SCALE GENOMIC DNA]</scope>
    <source>
        <strain evidence="2 3">CBS 464.89</strain>
    </source>
</reference>
<dbReference type="AlphaFoldDB" id="A0A4Q9PFH1"/>
<evidence type="ECO:0000256" key="1">
    <source>
        <dbReference type="SAM" id="SignalP"/>
    </source>
</evidence>
<evidence type="ECO:0008006" key="4">
    <source>
        <dbReference type="Google" id="ProtNLM"/>
    </source>
</evidence>
<sequence length="64" mass="7201">MFRTLFCHYSPPLALASCCLCAPYTVDAMSSILSDRNHGRRKYEQASDRVHLSAAVHWPVAFSD</sequence>
<organism evidence="2 3">
    <name type="scientific">Dichomitus squalens</name>
    <dbReference type="NCBI Taxonomy" id="114155"/>
    <lineage>
        <taxon>Eukaryota</taxon>
        <taxon>Fungi</taxon>
        <taxon>Dikarya</taxon>
        <taxon>Basidiomycota</taxon>
        <taxon>Agaricomycotina</taxon>
        <taxon>Agaricomycetes</taxon>
        <taxon>Polyporales</taxon>
        <taxon>Polyporaceae</taxon>
        <taxon>Dichomitus</taxon>
    </lineage>
</organism>
<gene>
    <name evidence="2" type="ORF">BD310DRAFT_942819</name>
</gene>